<evidence type="ECO:0000259" key="1">
    <source>
        <dbReference type="Pfam" id="PF00496"/>
    </source>
</evidence>
<comment type="caution">
    <text evidence="2">The sequence shown here is derived from an EMBL/GenBank/DDBJ whole genome shotgun (WGS) entry which is preliminary data.</text>
</comment>
<dbReference type="Gene3D" id="3.10.105.10">
    <property type="entry name" value="Dipeptide-binding Protein, Domain 3"/>
    <property type="match status" value="1"/>
</dbReference>
<dbReference type="RefSeq" id="WP_071085910.1">
    <property type="nucleotide sequence ID" value="NZ_MBLM01000125.1"/>
</dbReference>
<sequence>MAGGHGRILTLSDLRSLDPGTIGNAYASTGVVGNALYGTLMTNDDAGEIHYQMAESFATTDNGKAFTLKLRPGIVFSDGTPLDAEAVKFNWDRIKEPATSSPHRSEATMISSSAVVDDVTLTVTMVTQVPKYAQSVVTSSLNWIASPAALRKGVAAFDANPIGAGPFTLKSWIRQGSMELVKNPRYWDSPKPYLDTLTFQTALDTNQRYNTLQTGGADLAIESNPVNFDKAEKAGLPNTVMELSGGLFLAMNTRRAPFDDVRARQAVAAALDLDALNLAAYNGTGTPVDTLFSKASPFHSDTPLRKADNATAQRLFDELAADGKPVSFTFTTAPTSESKTTAENIQAQLGAFNNVKVQVKTVEVAEIVSLRATHDFDATTSSAFFQDPEPRLWTTFSGASPANLTGIADKDLDDALLAGRTAATQQERSEAYDTVQLRLTELSPAVFFTRAEPGAIAGKNVNGLAQYGLGSLLPEEIWIQK</sequence>
<dbReference type="GO" id="GO:0042597">
    <property type="term" value="C:periplasmic space"/>
    <property type="evidence" value="ECO:0007669"/>
    <property type="project" value="UniProtKB-ARBA"/>
</dbReference>
<dbReference type="InterPro" id="IPR030678">
    <property type="entry name" value="Peptide/Ni-bd"/>
</dbReference>
<dbReference type="PANTHER" id="PTHR30290">
    <property type="entry name" value="PERIPLASMIC BINDING COMPONENT OF ABC TRANSPORTER"/>
    <property type="match status" value="1"/>
</dbReference>
<dbReference type="InterPro" id="IPR000914">
    <property type="entry name" value="SBP_5_dom"/>
</dbReference>
<dbReference type="AlphaFoldDB" id="A0A1S1QMT7"/>
<feature type="domain" description="Solute-binding protein family 5" evidence="1">
    <location>
        <begin position="48"/>
        <end position="399"/>
    </location>
</feature>
<reference evidence="3" key="1">
    <citation type="submission" date="2016-07" db="EMBL/GenBank/DDBJ databases">
        <title>Sequence Frankia sp. strain CcI1.17.</title>
        <authorList>
            <person name="Ghodhbane-Gtari F."/>
            <person name="Swanson E."/>
            <person name="Gueddou A."/>
            <person name="Morris K."/>
            <person name="Hezbri K."/>
            <person name="Ktari A."/>
            <person name="Nouioui I."/>
            <person name="Abebe-Akele F."/>
            <person name="Simpson S."/>
            <person name="Thomas K."/>
            <person name="Gtari M."/>
            <person name="Tisa L.S."/>
            <person name="Hurst S."/>
        </authorList>
    </citation>
    <scope>NUCLEOTIDE SEQUENCE [LARGE SCALE GENOMIC DNA]</scope>
    <source>
        <strain evidence="3">Cc1.17</strain>
    </source>
</reference>
<dbReference type="OrthoDB" id="9796817at2"/>
<dbReference type="EMBL" id="MBLM01000125">
    <property type="protein sequence ID" value="OHV34896.1"/>
    <property type="molecule type" value="Genomic_DNA"/>
</dbReference>
<dbReference type="InterPro" id="IPR039424">
    <property type="entry name" value="SBP_5"/>
</dbReference>
<evidence type="ECO:0000313" key="2">
    <source>
        <dbReference type="EMBL" id="OHV34896.1"/>
    </source>
</evidence>
<dbReference type="GO" id="GO:0043190">
    <property type="term" value="C:ATP-binding cassette (ABC) transporter complex"/>
    <property type="evidence" value="ECO:0007669"/>
    <property type="project" value="InterPro"/>
</dbReference>
<dbReference type="CDD" id="cd00995">
    <property type="entry name" value="PBP2_NikA_DppA_OppA_like"/>
    <property type="match status" value="1"/>
</dbReference>
<dbReference type="GO" id="GO:0015833">
    <property type="term" value="P:peptide transport"/>
    <property type="evidence" value="ECO:0007669"/>
    <property type="project" value="TreeGrafter"/>
</dbReference>
<keyword evidence="3" id="KW-1185">Reference proteome</keyword>
<dbReference type="SUPFAM" id="SSF53850">
    <property type="entry name" value="Periplasmic binding protein-like II"/>
    <property type="match status" value="1"/>
</dbReference>
<organism evidence="2 3">
    <name type="scientific">Parafrankia colletiae</name>
    <dbReference type="NCBI Taxonomy" id="573497"/>
    <lineage>
        <taxon>Bacteria</taxon>
        <taxon>Bacillati</taxon>
        <taxon>Actinomycetota</taxon>
        <taxon>Actinomycetes</taxon>
        <taxon>Frankiales</taxon>
        <taxon>Frankiaceae</taxon>
        <taxon>Parafrankia</taxon>
    </lineage>
</organism>
<name>A0A1S1QMT7_9ACTN</name>
<dbReference type="Proteomes" id="UP000179627">
    <property type="component" value="Unassembled WGS sequence"/>
</dbReference>
<gene>
    <name evidence="2" type="ORF">CC117_20460</name>
</gene>
<dbReference type="Pfam" id="PF00496">
    <property type="entry name" value="SBP_bac_5"/>
    <property type="match status" value="1"/>
</dbReference>
<proteinExistence type="predicted"/>
<dbReference type="PIRSF" id="PIRSF002741">
    <property type="entry name" value="MppA"/>
    <property type="match status" value="1"/>
</dbReference>
<dbReference type="Gene3D" id="3.40.190.10">
    <property type="entry name" value="Periplasmic binding protein-like II"/>
    <property type="match status" value="1"/>
</dbReference>
<dbReference type="GO" id="GO:1904680">
    <property type="term" value="F:peptide transmembrane transporter activity"/>
    <property type="evidence" value="ECO:0007669"/>
    <property type="project" value="TreeGrafter"/>
</dbReference>
<protein>
    <submittedName>
        <fullName evidence="2">ABC transporter substrate-binding protein</fullName>
    </submittedName>
</protein>
<evidence type="ECO:0000313" key="3">
    <source>
        <dbReference type="Proteomes" id="UP000179627"/>
    </source>
</evidence>
<accession>A0A1S1QMT7</accession>